<evidence type="ECO:0000256" key="5">
    <source>
        <dbReference type="ARBA" id="ARBA00038063"/>
    </source>
</evidence>
<reference evidence="11 12" key="1">
    <citation type="submission" date="2019-02" db="EMBL/GenBank/DDBJ databases">
        <title>Deep-cultivation of Planctomycetes and their phenomic and genomic characterization uncovers novel biology.</title>
        <authorList>
            <person name="Wiegand S."/>
            <person name="Jogler M."/>
            <person name="Boedeker C."/>
            <person name="Pinto D."/>
            <person name="Vollmers J."/>
            <person name="Rivas-Marin E."/>
            <person name="Kohn T."/>
            <person name="Peeters S.H."/>
            <person name="Heuer A."/>
            <person name="Rast P."/>
            <person name="Oberbeckmann S."/>
            <person name="Bunk B."/>
            <person name="Jeske O."/>
            <person name="Meyerdierks A."/>
            <person name="Storesund J.E."/>
            <person name="Kallscheuer N."/>
            <person name="Luecker S."/>
            <person name="Lage O.M."/>
            <person name="Pohl T."/>
            <person name="Merkel B.J."/>
            <person name="Hornburger P."/>
            <person name="Mueller R.-W."/>
            <person name="Bruemmer F."/>
            <person name="Labrenz M."/>
            <person name="Spormann A.M."/>
            <person name="Op den Camp H."/>
            <person name="Overmann J."/>
            <person name="Amann R."/>
            <person name="Jetten M.S.M."/>
            <person name="Mascher T."/>
            <person name="Medema M.H."/>
            <person name="Devos D.P."/>
            <person name="Kaster A.-K."/>
            <person name="Ovreas L."/>
            <person name="Rohde M."/>
            <person name="Galperin M.Y."/>
            <person name="Jogler C."/>
        </authorList>
    </citation>
    <scope>NUCLEOTIDE SEQUENCE [LARGE SCALE GENOMIC DNA]</scope>
    <source>
        <strain evidence="11 12">SV_7m_r</strain>
    </source>
</reference>
<dbReference type="InterPro" id="IPR018171">
    <property type="entry name" value="Pept_tRNA_hydro_CS"/>
</dbReference>
<dbReference type="InterPro" id="IPR036416">
    <property type="entry name" value="Pept_tRNA_hydro_sf"/>
</dbReference>
<gene>
    <name evidence="7 11" type="primary">pth</name>
    <name evidence="11" type="ORF">SV7mr_15240</name>
</gene>
<proteinExistence type="inferred from homology"/>
<evidence type="ECO:0000256" key="2">
    <source>
        <dbReference type="ARBA" id="ARBA00022555"/>
    </source>
</evidence>
<organism evidence="11 12">
    <name type="scientific">Stieleria bergensis</name>
    <dbReference type="NCBI Taxonomy" id="2528025"/>
    <lineage>
        <taxon>Bacteria</taxon>
        <taxon>Pseudomonadati</taxon>
        <taxon>Planctomycetota</taxon>
        <taxon>Planctomycetia</taxon>
        <taxon>Pirellulales</taxon>
        <taxon>Pirellulaceae</taxon>
        <taxon>Stieleria</taxon>
    </lineage>
</organism>
<keyword evidence="4 7" id="KW-0694">RNA-binding</keyword>
<feature type="active site" description="Proton acceptor" evidence="7">
    <location>
        <position position="19"/>
    </location>
</feature>
<dbReference type="PANTHER" id="PTHR17224:SF1">
    <property type="entry name" value="PEPTIDYL-TRNA HYDROLASE"/>
    <property type="match status" value="1"/>
</dbReference>
<keyword evidence="7" id="KW-0963">Cytoplasm</keyword>
<sequence length="224" mass="24441">MKLIVGLGNPGKKYEQTRHNVGFWVAEKFAVLSRASAVRARFEGEFAECNIGGEKVAILCPHTYMNASGQSVRKALDFYKLELSDVLIVCDDLNLASGKLRIRARGTAGGQNGLKDIIRHLGSDQFARLKVGIGRPPEGWQVTDYVLGKWNKPELELIEPVTTLAAKAAISFVTDGVDLTMSRYNGEPKKDKPAKPRKPIRSSESAKKADPENTAKTDAAKSDG</sequence>
<dbReference type="Proteomes" id="UP000315003">
    <property type="component" value="Chromosome"/>
</dbReference>
<keyword evidence="12" id="KW-1185">Reference proteome</keyword>
<dbReference type="NCBIfam" id="TIGR00447">
    <property type="entry name" value="pth"/>
    <property type="match status" value="1"/>
</dbReference>
<dbReference type="GO" id="GO:0006515">
    <property type="term" value="P:protein quality control for misfolded or incompletely synthesized proteins"/>
    <property type="evidence" value="ECO:0007669"/>
    <property type="project" value="UniProtKB-UniRule"/>
</dbReference>
<comment type="similarity">
    <text evidence="5 7 9">Belongs to the PTH family.</text>
</comment>
<dbReference type="GO" id="GO:0005737">
    <property type="term" value="C:cytoplasm"/>
    <property type="evidence" value="ECO:0007669"/>
    <property type="project" value="UniProtKB-SubCell"/>
</dbReference>
<feature type="binding site" evidence="7">
    <location>
        <position position="66"/>
    </location>
    <ligand>
        <name>tRNA</name>
        <dbReference type="ChEBI" id="CHEBI:17843"/>
    </ligand>
</feature>
<dbReference type="OrthoDB" id="9800507at2"/>
<comment type="subunit">
    <text evidence="7">Monomer.</text>
</comment>
<feature type="binding site" evidence="7">
    <location>
        <position position="112"/>
    </location>
    <ligand>
        <name>tRNA</name>
        <dbReference type="ChEBI" id="CHEBI:17843"/>
    </ligand>
</feature>
<dbReference type="GO" id="GO:0000049">
    <property type="term" value="F:tRNA binding"/>
    <property type="evidence" value="ECO:0007669"/>
    <property type="project" value="UniProtKB-UniRule"/>
</dbReference>
<feature type="compositionally biased region" description="Basic and acidic residues" evidence="10">
    <location>
        <begin position="204"/>
        <end position="224"/>
    </location>
</feature>
<dbReference type="GO" id="GO:0004045">
    <property type="term" value="F:peptidyl-tRNA hydrolase activity"/>
    <property type="evidence" value="ECO:0007669"/>
    <property type="project" value="UniProtKB-UniRule"/>
</dbReference>
<dbReference type="InterPro" id="IPR001328">
    <property type="entry name" value="Pept_tRNA_hydro"/>
</dbReference>
<keyword evidence="2 7" id="KW-0820">tRNA-binding</keyword>
<feature type="binding site" evidence="7">
    <location>
        <position position="14"/>
    </location>
    <ligand>
        <name>tRNA</name>
        <dbReference type="ChEBI" id="CHEBI:17843"/>
    </ligand>
</feature>
<comment type="function">
    <text evidence="7">Hydrolyzes ribosome-free peptidyl-tRNAs (with 1 or more amino acids incorporated), which drop off the ribosome during protein synthesis, or as a result of ribosome stalling.</text>
</comment>
<evidence type="ECO:0000256" key="7">
    <source>
        <dbReference type="HAMAP-Rule" id="MF_00083"/>
    </source>
</evidence>
<dbReference type="Gene3D" id="3.40.50.1470">
    <property type="entry name" value="Peptidyl-tRNA hydrolase"/>
    <property type="match status" value="1"/>
</dbReference>
<keyword evidence="3 7" id="KW-0378">Hydrolase</keyword>
<dbReference type="EC" id="3.1.1.29" evidence="1 7"/>
<evidence type="ECO:0000313" key="11">
    <source>
        <dbReference type="EMBL" id="QDT59020.1"/>
    </source>
</evidence>
<dbReference type="CDD" id="cd00462">
    <property type="entry name" value="PTH"/>
    <property type="match status" value="1"/>
</dbReference>
<evidence type="ECO:0000256" key="6">
    <source>
        <dbReference type="ARBA" id="ARBA00050038"/>
    </source>
</evidence>
<dbReference type="AlphaFoldDB" id="A0A517SSC0"/>
<name>A0A517SSC0_9BACT</name>
<dbReference type="Pfam" id="PF01195">
    <property type="entry name" value="Pept_tRNA_hydro"/>
    <property type="match status" value="1"/>
</dbReference>
<dbReference type="PROSITE" id="PS01195">
    <property type="entry name" value="PEPT_TRNA_HYDROL_1"/>
    <property type="match status" value="1"/>
</dbReference>
<dbReference type="SUPFAM" id="SSF53178">
    <property type="entry name" value="Peptidyl-tRNA hydrolase-like"/>
    <property type="match status" value="1"/>
</dbReference>
<dbReference type="GO" id="GO:0072344">
    <property type="term" value="P:rescue of stalled ribosome"/>
    <property type="evidence" value="ECO:0007669"/>
    <property type="project" value="UniProtKB-UniRule"/>
</dbReference>
<evidence type="ECO:0000256" key="10">
    <source>
        <dbReference type="SAM" id="MobiDB-lite"/>
    </source>
</evidence>
<dbReference type="EMBL" id="CP036272">
    <property type="protein sequence ID" value="QDT59020.1"/>
    <property type="molecule type" value="Genomic_DNA"/>
</dbReference>
<comment type="function">
    <text evidence="7">Catalyzes the release of premature peptidyl moieties from peptidyl-tRNA molecules trapped in stalled 50S ribosomal subunits, and thus maintains levels of free tRNAs and 50S ribosomes.</text>
</comment>
<comment type="catalytic activity">
    <reaction evidence="7 8">
        <text>an N-acyl-L-alpha-aminoacyl-tRNA + H2O = an N-acyl-L-amino acid + a tRNA + H(+)</text>
        <dbReference type="Rhea" id="RHEA:54448"/>
        <dbReference type="Rhea" id="RHEA-COMP:10123"/>
        <dbReference type="Rhea" id="RHEA-COMP:13883"/>
        <dbReference type="ChEBI" id="CHEBI:15377"/>
        <dbReference type="ChEBI" id="CHEBI:15378"/>
        <dbReference type="ChEBI" id="CHEBI:59874"/>
        <dbReference type="ChEBI" id="CHEBI:78442"/>
        <dbReference type="ChEBI" id="CHEBI:138191"/>
        <dbReference type="EC" id="3.1.1.29"/>
    </reaction>
</comment>
<evidence type="ECO:0000256" key="4">
    <source>
        <dbReference type="ARBA" id="ARBA00022884"/>
    </source>
</evidence>
<feature type="site" description="Stabilizes the basic form of H active site to accept a proton" evidence="7">
    <location>
        <position position="91"/>
    </location>
</feature>
<dbReference type="FunFam" id="3.40.50.1470:FF:000001">
    <property type="entry name" value="Peptidyl-tRNA hydrolase"/>
    <property type="match status" value="1"/>
</dbReference>
<feature type="binding site" evidence="7">
    <location>
        <position position="64"/>
    </location>
    <ligand>
        <name>tRNA</name>
        <dbReference type="ChEBI" id="CHEBI:17843"/>
    </ligand>
</feature>
<comment type="subcellular location">
    <subcellularLocation>
        <location evidence="7">Cytoplasm</location>
    </subcellularLocation>
</comment>
<accession>A0A517SSC0</accession>
<feature type="region of interest" description="Disordered" evidence="10">
    <location>
        <begin position="183"/>
        <end position="224"/>
    </location>
</feature>
<protein>
    <recommendedName>
        <fullName evidence="6 7">Peptidyl-tRNA hydrolase</fullName>
        <shortName evidence="7">Pth</shortName>
        <ecNumber evidence="1 7">3.1.1.29</ecNumber>
    </recommendedName>
</protein>
<evidence type="ECO:0000256" key="1">
    <source>
        <dbReference type="ARBA" id="ARBA00013260"/>
    </source>
</evidence>
<evidence type="ECO:0000256" key="9">
    <source>
        <dbReference type="RuleBase" id="RU004320"/>
    </source>
</evidence>
<evidence type="ECO:0000256" key="3">
    <source>
        <dbReference type="ARBA" id="ARBA00022801"/>
    </source>
</evidence>
<dbReference type="HAMAP" id="MF_00083">
    <property type="entry name" value="Pept_tRNA_hydro_bact"/>
    <property type="match status" value="1"/>
</dbReference>
<dbReference type="PANTHER" id="PTHR17224">
    <property type="entry name" value="PEPTIDYL-TRNA HYDROLASE"/>
    <property type="match status" value="1"/>
</dbReference>
<evidence type="ECO:0000313" key="12">
    <source>
        <dbReference type="Proteomes" id="UP000315003"/>
    </source>
</evidence>
<feature type="site" description="Discriminates between blocked and unblocked aminoacyl-tRNA" evidence="7">
    <location>
        <position position="9"/>
    </location>
</feature>
<evidence type="ECO:0000256" key="8">
    <source>
        <dbReference type="RuleBase" id="RU000673"/>
    </source>
</evidence>